<evidence type="ECO:0000256" key="4">
    <source>
        <dbReference type="ARBA" id="ARBA00023157"/>
    </source>
</evidence>
<dbReference type="GO" id="GO:0007618">
    <property type="term" value="P:mating"/>
    <property type="evidence" value="ECO:0007669"/>
    <property type="project" value="EnsemblMetazoa"/>
</dbReference>
<evidence type="ECO:0000256" key="1">
    <source>
        <dbReference type="ARBA" id="ARBA00004323"/>
    </source>
</evidence>
<feature type="domain" description="Ricin B lectin" evidence="7">
    <location>
        <begin position="444"/>
        <end position="559"/>
    </location>
</feature>
<dbReference type="InterPro" id="IPR001173">
    <property type="entry name" value="Glyco_trans_2-like"/>
</dbReference>
<gene>
    <name evidence="8" type="primary">Dana\GF26495</name>
    <name evidence="8" type="ORF">GF26495</name>
</gene>
<dbReference type="AlphaFoldDB" id="A0A0P8XUK8"/>
<dbReference type="GO" id="GO:0000139">
    <property type="term" value="C:Golgi membrane"/>
    <property type="evidence" value="ECO:0007669"/>
    <property type="project" value="UniProtKB-SubCell"/>
</dbReference>
<keyword evidence="4 6" id="KW-1015">Disulfide bond</keyword>
<dbReference type="Proteomes" id="UP000007801">
    <property type="component" value="Unassembled WGS sequence"/>
</dbReference>
<keyword evidence="6" id="KW-0328">Glycosyltransferase</keyword>
<dbReference type="PANTHER" id="PTHR11675:SF134">
    <property type="entry name" value="N-ACETYLGALACTOSAMINYLTRANSFERASE 4-RELATED"/>
    <property type="match status" value="1"/>
</dbReference>
<dbReference type="PANTHER" id="PTHR11675">
    <property type="entry name" value="N-ACETYLGALACTOSAMINYLTRANSFERASE"/>
    <property type="match status" value="1"/>
</dbReference>
<keyword evidence="2 6" id="KW-0430">Lectin</keyword>
<dbReference type="eggNOG" id="KOG1584">
    <property type="taxonomic scope" value="Eukaryota"/>
</dbReference>
<dbReference type="OrthoDB" id="7857914at2759"/>
<evidence type="ECO:0000256" key="6">
    <source>
        <dbReference type="RuleBase" id="RU361242"/>
    </source>
</evidence>
<dbReference type="Pfam" id="PF00652">
    <property type="entry name" value="Ricin_B_lectin"/>
    <property type="match status" value="1"/>
</dbReference>
<keyword evidence="6" id="KW-0808">Transferase</keyword>
<dbReference type="InterPro" id="IPR000772">
    <property type="entry name" value="Ricin_B_lectin"/>
</dbReference>
<dbReference type="UniPathway" id="UPA00378"/>
<dbReference type="SMR" id="A0A0P8XUK8"/>
<evidence type="ECO:0000313" key="9">
    <source>
        <dbReference type="Proteomes" id="UP000007801"/>
    </source>
</evidence>
<evidence type="ECO:0000313" key="8">
    <source>
        <dbReference type="EMBL" id="KPU78413.1"/>
    </source>
</evidence>
<dbReference type="Gene3D" id="3.90.550.10">
    <property type="entry name" value="Spore Coat Polysaccharide Biosynthesis Protein SpsA, Chain A"/>
    <property type="match status" value="1"/>
</dbReference>
<comment type="pathway">
    <text evidence="6">Protein modification; protein glycosylation.</text>
</comment>
<keyword evidence="3 6" id="KW-0333">Golgi apparatus</keyword>
<accession>A0A0P8XUK8</accession>
<name>A0A0P8XUK8_DROAN</name>
<dbReference type="GO" id="GO:0030246">
    <property type="term" value="F:carbohydrate binding"/>
    <property type="evidence" value="ECO:0007669"/>
    <property type="project" value="UniProtKB-KW"/>
</dbReference>
<evidence type="ECO:0000256" key="5">
    <source>
        <dbReference type="ARBA" id="ARBA00023180"/>
    </source>
</evidence>
<dbReference type="InParanoid" id="A0A0P8XUK8"/>
<dbReference type="GO" id="GO:0016757">
    <property type="term" value="F:glycosyltransferase activity"/>
    <property type="evidence" value="ECO:0007669"/>
    <property type="project" value="UniProtKB-KW"/>
</dbReference>
<keyword evidence="6" id="KW-0464">Manganese</keyword>
<dbReference type="InterPro" id="IPR035992">
    <property type="entry name" value="Ricin_B-like_lectins"/>
</dbReference>
<dbReference type="InterPro" id="IPR029044">
    <property type="entry name" value="Nucleotide-diphossugar_trans"/>
</dbReference>
<proteinExistence type="inferred from homology"/>
<dbReference type="EC" id="2.4.1.-" evidence="6"/>
<dbReference type="Gene3D" id="2.80.10.50">
    <property type="match status" value="1"/>
</dbReference>
<organism evidence="8 9">
    <name type="scientific">Drosophila ananassae</name>
    <name type="common">Fruit fly</name>
    <dbReference type="NCBI Taxonomy" id="7217"/>
    <lineage>
        <taxon>Eukaryota</taxon>
        <taxon>Metazoa</taxon>
        <taxon>Ecdysozoa</taxon>
        <taxon>Arthropoda</taxon>
        <taxon>Hexapoda</taxon>
        <taxon>Insecta</taxon>
        <taxon>Pterygota</taxon>
        <taxon>Neoptera</taxon>
        <taxon>Endopterygota</taxon>
        <taxon>Diptera</taxon>
        <taxon>Brachycera</taxon>
        <taxon>Muscomorpha</taxon>
        <taxon>Ephydroidea</taxon>
        <taxon>Drosophilidae</taxon>
        <taxon>Drosophila</taxon>
        <taxon>Sophophora</taxon>
    </lineage>
</organism>
<comment type="cofactor">
    <cofactor evidence="6">
        <name>Mn(2+)</name>
        <dbReference type="ChEBI" id="CHEBI:29035"/>
    </cofactor>
</comment>
<reference evidence="8 9" key="1">
    <citation type="journal article" date="2007" name="Nature">
        <title>Evolution of genes and genomes on the Drosophila phylogeny.</title>
        <authorList>
            <consortium name="Drosophila 12 Genomes Consortium"/>
            <person name="Clark A.G."/>
            <person name="Eisen M.B."/>
            <person name="Smith D.R."/>
            <person name="Bergman C.M."/>
            <person name="Oliver B."/>
            <person name="Markow T.A."/>
            <person name="Kaufman T.C."/>
            <person name="Kellis M."/>
            <person name="Gelbart W."/>
            <person name="Iyer V.N."/>
            <person name="Pollard D.A."/>
            <person name="Sackton T.B."/>
            <person name="Larracuente A.M."/>
            <person name="Singh N.D."/>
            <person name="Abad J.P."/>
            <person name="Abt D.N."/>
            <person name="Adryan B."/>
            <person name="Aguade M."/>
            <person name="Akashi H."/>
            <person name="Anderson W.W."/>
            <person name="Aquadro C.F."/>
            <person name="Ardell D.H."/>
            <person name="Arguello R."/>
            <person name="Artieri C.G."/>
            <person name="Barbash D.A."/>
            <person name="Barker D."/>
            <person name="Barsanti P."/>
            <person name="Batterham P."/>
            <person name="Batzoglou S."/>
            <person name="Begun D."/>
            <person name="Bhutkar A."/>
            <person name="Blanco E."/>
            <person name="Bosak S.A."/>
            <person name="Bradley R.K."/>
            <person name="Brand A.D."/>
            <person name="Brent M.R."/>
            <person name="Brooks A.N."/>
            <person name="Brown R.H."/>
            <person name="Butlin R.K."/>
            <person name="Caggese C."/>
            <person name="Calvi B.R."/>
            <person name="Bernardo de Carvalho A."/>
            <person name="Caspi A."/>
            <person name="Castrezana S."/>
            <person name="Celniker S.E."/>
            <person name="Chang J.L."/>
            <person name="Chapple C."/>
            <person name="Chatterji S."/>
            <person name="Chinwalla A."/>
            <person name="Civetta A."/>
            <person name="Clifton S.W."/>
            <person name="Comeron J.M."/>
            <person name="Costello J.C."/>
            <person name="Coyne J.A."/>
            <person name="Daub J."/>
            <person name="David R.G."/>
            <person name="Delcher A.L."/>
            <person name="Delehaunty K."/>
            <person name="Do C.B."/>
            <person name="Ebling H."/>
            <person name="Edwards K."/>
            <person name="Eickbush T."/>
            <person name="Evans J.D."/>
            <person name="Filipski A."/>
            <person name="Findeiss S."/>
            <person name="Freyhult E."/>
            <person name="Fulton L."/>
            <person name="Fulton R."/>
            <person name="Garcia A.C."/>
            <person name="Gardiner A."/>
            <person name="Garfield D.A."/>
            <person name="Garvin B.E."/>
            <person name="Gibson G."/>
            <person name="Gilbert D."/>
            <person name="Gnerre S."/>
            <person name="Godfrey J."/>
            <person name="Good R."/>
            <person name="Gotea V."/>
            <person name="Gravely B."/>
            <person name="Greenberg A.J."/>
            <person name="Griffiths-Jones S."/>
            <person name="Gross S."/>
            <person name="Guigo R."/>
            <person name="Gustafson E.A."/>
            <person name="Haerty W."/>
            <person name="Hahn M.W."/>
            <person name="Halligan D.L."/>
            <person name="Halpern A.L."/>
            <person name="Halter G.M."/>
            <person name="Han M.V."/>
            <person name="Heger A."/>
            <person name="Hillier L."/>
            <person name="Hinrichs A.S."/>
            <person name="Holmes I."/>
            <person name="Hoskins R.A."/>
            <person name="Hubisz M.J."/>
            <person name="Hultmark D."/>
            <person name="Huntley M.A."/>
            <person name="Jaffe D.B."/>
            <person name="Jagadeeshan S."/>
            <person name="Jeck W.R."/>
            <person name="Johnson J."/>
            <person name="Jones C.D."/>
            <person name="Jordan W.C."/>
            <person name="Karpen G.H."/>
            <person name="Kataoka E."/>
            <person name="Keightley P.D."/>
            <person name="Kheradpour P."/>
            <person name="Kirkness E.F."/>
            <person name="Koerich L.B."/>
            <person name="Kristiansen K."/>
            <person name="Kudrna D."/>
            <person name="Kulathinal R.J."/>
            <person name="Kumar S."/>
            <person name="Kwok R."/>
            <person name="Lander E."/>
            <person name="Langley C.H."/>
            <person name="Lapoint R."/>
            <person name="Lazzaro B.P."/>
            <person name="Lee S.J."/>
            <person name="Levesque L."/>
            <person name="Li R."/>
            <person name="Lin C.F."/>
            <person name="Lin M.F."/>
            <person name="Lindblad-Toh K."/>
            <person name="Llopart A."/>
            <person name="Long M."/>
            <person name="Low L."/>
            <person name="Lozovsky E."/>
            <person name="Lu J."/>
            <person name="Luo M."/>
            <person name="Machado C.A."/>
            <person name="Makalowski W."/>
            <person name="Marzo M."/>
            <person name="Matsuda M."/>
            <person name="Matzkin L."/>
            <person name="McAllister B."/>
            <person name="McBride C.S."/>
            <person name="McKernan B."/>
            <person name="McKernan K."/>
            <person name="Mendez-Lago M."/>
            <person name="Minx P."/>
            <person name="Mollenhauer M.U."/>
            <person name="Montooth K."/>
            <person name="Mount S.M."/>
            <person name="Mu X."/>
            <person name="Myers E."/>
            <person name="Negre B."/>
            <person name="Newfeld S."/>
            <person name="Nielsen R."/>
            <person name="Noor M.A."/>
            <person name="O'Grady P."/>
            <person name="Pachter L."/>
            <person name="Papaceit M."/>
            <person name="Parisi M.J."/>
            <person name="Parisi M."/>
            <person name="Parts L."/>
            <person name="Pedersen J.S."/>
            <person name="Pesole G."/>
            <person name="Phillippy A.M."/>
            <person name="Ponting C.P."/>
            <person name="Pop M."/>
            <person name="Porcelli D."/>
            <person name="Powell J.R."/>
            <person name="Prohaska S."/>
            <person name="Pruitt K."/>
            <person name="Puig M."/>
            <person name="Quesneville H."/>
            <person name="Ram K.R."/>
            <person name="Rand D."/>
            <person name="Rasmussen M.D."/>
            <person name="Reed L.K."/>
            <person name="Reenan R."/>
            <person name="Reily A."/>
            <person name="Remington K.A."/>
            <person name="Rieger T.T."/>
            <person name="Ritchie M.G."/>
            <person name="Robin C."/>
            <person name="Rogers Y.H."/>
            <person name="Rohde C."/>
            <person name="Rozas J."/>
            <person name="Rubenfield M.J."/>
            <person name="Ruiz A."/>
            <person name="Russo S."/>
            <person name="Salzberg S.L."/>
            <person name="Sanchez-Gracia A."/>
            <person name="Saranga D.J."/>
            <person name="Sato H."/>
            <person name="Schaeffer S.W."/>
            <person name="Schatz M.C."/>
            <person name="Schlenke T."/>
            <person name="Schwartz R."/>
            <person name="Segarra C."/>
            <person name="Singh R.S."/>
            <person name="Sirot L."/>
            <person name="Sirota M."/>
            <person name="Sisneros N.B."/>
            <person name="Smith C.D."/>
            <person name="Smith T.F."/>
            <person name="Spieth J."/>
            <person name="Stage D.E."/>
            <person name="Stark A."/>
            <person name="Stephan W."/>
            <person name="Strausberg R.L."/>
            <person name="Strempel S."/>
            <person name="Sturgill D."/>
            <person name="Sutton G."/>
            <person name="Sutton G.G."/>
            <person name="Tao W."/>
            <person name="Teichmann S."/>
            <person name="Tobari Y.N."/>
            <person name="Tomimura Y."/>
            <person name="Tsolas J.M."/>
            <person name="Valente V.L."/>
            <person name="Venter E."/>
            <person name="Venter J.C."/>
            <person name="Vicario S."/>
            <person name="Vieira F.G."/>
            <person name="Vilella A.J."/>
            <person name="Villasante A."/>
            <person name="Walenz B."/>
            <person name="Wang J."/>
            <person name="Wasserman M."/>
            <person name="Watts T."/>
            <person name="Wilson D."/>
            <person name="Wilson R.K."/>
            <person name="Wing R.A."/>
            <person name="Wolfner M.F."/>
            <person name="Wong A."/>
            <person name="Wong G.K."/>
            <person name="Wu C.I."/>
            <person name="Wu G."/>
            <person name="Yamamoto D."/>
            <person name="Yang H.P."/>
            <person name="Yang S.P."/>
            <person name="Yorke J.A."/>
            <person name="Yoshida K."/>
            <person name="Zdobnov E."/>
            <person name="Zhang P."/>
            <person name="Zhang Y."/>
            <person name="Zimin A.V."/>
            <person name="Baldwin J."/>
            <person name="Abdouelleil A."/>
            <person name="Abdulkadir J."/>
            <person name="Abebe A."/>
            <person name="Abera B."/>
            <person name="Abreu J."/>
            <person name="Acer S.C."/>
            <person name="Aftuck L."/>
            <person name="Alexander A."/>
            <person name="An P."/>
            <person name="Anderson E."/>
            <person name="Anderson S."/>
            <person name="Arachi H."/>
            <person name="Azer M."/>
            <person name="Bachantsang P."/>
            <person name="Barry A."/>
            <person name="Bayul T."/>
            <person name="Berlin A."/>
            <person name="Bessette D."/>
            <person name="Bloom T."/>
            <person name="Blye J."/>
            <person name="Boguslavskiy L."/>
            <person name="Bonnet C."/>
            <person name="Boukhgalter B."/>
            <person name="Bourzgui I."/>
            <person name="Brown A."/>
            <person name="Cahill P."/>
            <person name="Channer S."/>
            <person name="Cheshatsang Y."/>
            <person name="Chuda L."/>
            <person name="Citroen M."/>
            <person name="Collymore A."/>
            <person name="Cooke P."/>
            <person name="Costello M."/>
            <person name="D'Aco K."/>
            <person name="Daza R."/>
            <person name="De Haan G."/>
            <person name="DeGray S."/>
            <person name="DeMaso C."/>
            <person name="Dhargay N."/>
            <person name="Dooley K."/>
            <person name="Dooley E."/>
            <person name="Doricent M."/>
            <person name="Dorje P."/>
            <person name="Dorjee K."/>
            <person name="Dupes A."/>
            <person name="Elong R."/>
            <person name="Falk J."/>
            <person name="Farina A."/>
            <person name="Faro S."/>
            <person name="Ferguson D."/>
            <person name="Fisher S."/>
            <person name="Foley C.D."/>
            <person name="Franke A."/>
            <person name="Friedrich D."/>
            <person name="Gadbois L."/>
            <person name="Gearin G."/>
            <person name="Gearin C.R."/>
            <person name="Giannoukos G."/>
            <person name="Goode T."/>
            <person name="Graham J."/>
            <person name="Grandbois E."/>
            <person name="Grewal S."/>
            <person name="Gyaltsen K."/>
            <person name="Hafez N."/>
            <person name="Hagos B."/>
            <person name="Hall J."/>
            <person name="Henson C."/>
            <person name="Hollinger A."/>
            <person name="Honan T."/>
            <person name="Huard M.D."/>
            <person name="Hughes L."/>
            <person name="Hurhula B."/>
            <person name="Husby M.E."/>
            <person name="Kamat A."/>
            <person name="Kanga B."/>
            <person name="Kashin S."/>
            <person name="Khazanovich D."/>
            <person name="Kisner P."/>
            <person name="Lance K."/>
            <person name="Lara M."/>
            <person name="Lee W."/>
            <person name="Lennon N."/>
            <person name="Letendre F."/>
            <person name="LeVine R."/>
            <person name="Lipovsky A."/>
            <person name="Liu X."/>
            <person name="Liu J."/>
            <person name="Liu S."/>
            <person name="Lokyitsang T."/>
            <person name="Lokyitsang Y."/>
            <person name="Lubonja R."/>
            <person name="Lui A."/>
            <person name="MacDonald P."/>
            <person name="Magnisalis V."/>
            <person name="Maru K."/>
            <person name="Matthews C."/>
            <person name="McCusker W."/>
            <person name="McDonough S."/>
            <person name="Mehta T."/>
            <person name="Meldrim J."/>
            <person name="Meneus L."/>
            <person name="Mihai O."/>
            <person name="Mihalev A."/>
            <person name="Mihova T."/>
            <person name="Mittelman R."/>
            <person name="Mlenga V."/>
            <person name="Montmayeur A."/>
            <person name="Mulrain L."/>
            <person name="Navidi A."/>
            <person name="Naylor J."/>
            <person name="Negash T."/>
            <person name="Nguyen T."/>
            <person name="Nguyen N."/>
            <person name="Nicol R."/>
            <person name="Norbu C."/>
            <person name="Norbu N."/>
            <person name="Novod N."/>
            <person name="O'Neill B."/>
            <person name="Osman S."/>
            <person name="Markiewicz E."/>
            <person name="Oyono O.L."/>
            <person name="Patti C."/>
            <person name="Phunkhang P."/>
            <person name="Pierre F."/>
            <person name="Priest M."/>
            <person name="Raghuraman S."/>
            <person name="Rege F."/>
            <person name="Reyes R."/>
            <person name="Rise C."/>
            <person name="Rogov P."/>
            <person name="Ross K."/>
            <person name="Ryan E."/>
            <person name="Settipalli S."/>
            <person name="Shea T."/>
            <person name="Sherpa N."/>
            <person name="Shi L."/>
            <person name="Shih D."/>
            <person name="Sparrow T."/>
            <person name="Spaulding J."/>
            <person name="Stalker J."/>
            <person name="Stange-Thomann N."/>
            <person name="Stavropoulos S."/>
            <person name="Stone C."/>
            <person name="Strader C."/>
            <person name="Tesfaye S."/>
            <person name="Thomson T."/>
            <person name="Thoulutsang Y."/>
            <person name="Thoulutsang D."/>
            <person name="Topham K."/>
            <person name="Topping I."/>
            <person name="Tsamla T."/>
            <person name="Vassiliev H."/>
            <person name="Vo A."/>
            <person name="Wangchuk T."/>
            <person name="Wangdi T."/>
            <person name="Weiand M."/>
            <person name="Wilkinson J."/>
            <person name="Wilson A."/>
            <person name="Yadav S."/>
            <person name="Young G."/>
            <person name="Yu Q."/>
            <person name="Zembek L."/>
            <person name="Zhong D."/>
            <person name="Zimmer A."/>
            <person name="Zwirko Z."/>
            <person name="Jaffe D.B."/>
            <person name="Alvarez P."/>
            <person name="Brockman W."/>
            <person name="Butler J."/>
            <person name="Chin C."/>
            <person name="Gnerre S."/>
            <person name="Grabherr M."/>
            <person name="Kleber M."/>
            <person name="Mauceli E."/>
            <person name="MacCallum I."/>
        </authorList>
    </citation>
    <scope>NUCLEOTIDE SEQUENCE [LARGE SCALE GENOMIC DNA]</scope>
    <source>
        <strain evidence="9">Tucson 14024-0371.13</strain>
    </source>
</reference>
<dbReference type="Pfam" id="PF00535">
    <property type="entry name" value="Glycos_transf_2"/>
    <property type="match status" value="1"/>
</dbReference>
<dbReference type="SMART" id="SM00458">
    <property type="entry name" value="RICIN"/>
    <property type="match status" value="1"/>
</dbReference>
<dbReference type="EMBL" id="CH902618">
    <property type="protein sequence ID" value="KPU78413.1"/>
    <property type="molecule type" value="Genomic_DNA"/>
</dbReference>
<comment type="similarity">
    <text evidence="6">Belongs to the glycosyltransferase 2 family. GalNAc-T subfamily.</text>
</comment>
<sequence length="566" mass="66395">MEMNDSMSIQNTYWSQLPFWKYLGFLVWTSCVLFLQHRVLIQWDGLMGAISQTDWGKNGTASWPSIPSHEITAYSSGWQRYQYNAWLAERIPLRRSLPDFRDKRCQNYTYDEDSDEMRPASLVVIFRNEQLMVLLRSLHSLVSRTPRHLYHELLLVDDHSDAGFWKEELSVFFFDTYVRRYLYPKARIFHLQEQVGLIKARVFAANEAKTETLVFVDAQVEVTAGWLTPLLDSISEQSLTLATPVLDRIDEQTMEYRRSSEKRAIFDWSLSRREVPLTKAQSQLLPKPYEVALMRSPVFAISSLWFQDLSNFDKKLQGFGGAELELSFKVWRSGGRVVQVPCSRVGHLEPRDQDYLRRFGDLNVMGKNKSMNLKRIIELWIEHPTLRALIYSYLPHLKNKYEGDLTESKNLYREYGCQSFVSFVHNVMPELLDIEPRNRTDRGSGSIRPFELDNSCLTVNKKFYRISIEPCRATNIHQNWTLTYLNDLRLRGIFCAEVRQNLTLGLNFCHTLGGRQNWHYDAVNKYLVSSLKCLELMDNQRIIMAPCRSNNTRQKWVFEHPNQDLF</sequence>
<protein>
    <recommendedName>
        <fullName evidence="6">Polypeptide N-acetylgalactosaminyltransferase</fullName>
        <ecNumber evidence="6">2.4.1.-</ecNumber>
    </recommendedName>
    <alternativeName>
        <fullName evidence="6">Protein-UDP acetylgalactosaminyltransferase</fullName>
    </alternativeName>
</protein>
<evidence type="ECO:0000256" key="3">
    <source>
        <dbReference type="ARBA" id="ARBA00023034"/>
    </source>
</evidence>
<dbReference type="eggNOG" id="KOG3736">
    <property type="taxonomic scope" value="Eukaryota"/>
</dbReference>
<comment type="subcellular location">
    <subcellularLocation>
        <location evidence="1 6">Golgi apparatus membrane</location>
        <topology evidence="1 6">Single-pass type II membrane protein</topology>
    </subcellularLocation>
</comment>
<dbReference type="PROSITE" id="PS50231">
    <property type="entry name" value="RICIN_B_LECTIN"/>
    <property type="match status" value="1"/>
</dbReference>
<keyword evidence="5" id="KW-0325">Glycoprotein</keyword>
<evidence type="ECO:0000256" key="2">
    <source>
        <dbReference type="ARBA" id="ARBA00022734"/>
    </source>
</evidence>
<dbReference type="SUPFAM" id="SSF50370">
    <property type="entry name" value="Ricin B-like lectins"/>
    <property type="match status" value="1"/>
</dbReference>
<dbReference type="SUPFAM" id="SSF53448">
    <property type="entry name" value="Nucleotide-diphospho-sugar transferases"/>
    <property type="match status" value="1"/>
</dbReference>
<keyword evidence="9" id="KW-1185">Reference proteome</keyword>
<evidence type="ECO:0000259" key="7">
    <source>
        <dbReference type="SMART" id="SM00458"/>
    </source>
</evidence>
<dbReference type="FunCoup" id="A0A0P8XUK8">
    <property type="interactions" value="36"/>
</dbReference>